<proteinExistence type="predicted"/>
<dbReference type="VEuPathDB" id="FungiDB:LCOR_04497.1"/>
<dbReference type="InterPro" id="IPR013083">
    <property type="entry name" value="Znf_RING/FYVE/PHD"/>
</dbReference>
<feature type="compositionally biased region" description="Basic and acidic residues" evidence="1">
    <location>
        <begin position="550"/>
        <end position="560"/>
    </location>
</feature>
<feature type="region of interest" description="Disordered" evidence="1">
    <location>
        <begin position="65"/>
        <end position="117"/>
    </location>
</feature>
<evidence type="ECO:0000259" key="2">
    <source>
        <dbReference type="PROSITE" id="PS50090"/>
    </source>
</evidence>
<keyword evidence="4" id="KW-1185">Reference proteome</keyword>
<organism evidence="3 4">
    <name type="scientific">Lichtheimia corymbifera JMRC:FSU:9682</name>
    <dbReference type="NCBI Taxonomy" id="1263082"/>
    <lineage>
        <taxon>Eukaryota</taxon>
        <taxon>Fungi</taxon>
        <taxon>Fungi incertae sedis</taxon>
        <taxon>Mucoromycota</taxon>
        <taxon>Mucoromycotina</taxon>
        <taxon>Mucoromycetes</taxon>
        <taxon>Mucorales</taxon>
        <taxon>Lichtheimiaceae</taxon>
        <taxon>Lichtheimia</taxon>
    </lineage>
</organism>
<dbReference type="AlphaFoldDB" id="A0A068RTR8"/>
<evidence type="ECO:0000313" key="3">
    <source>
        <dbReference type="EMBL" id="CDH53095.1"/>
    </source>
</evidence>
<sequence length="650" mass="73653">MPPKNNKKQQTIEEQQKQAFTTSHFFPEDIKHAKERPKLVHWQEVIIPDIIKIASVVASIECQERLRTNKPQEPESNDDDGDENIPMKEEKDQSNDTTADDDNDASSASSPESQKLEVVHKESFFSEELTEEEKILVAKRVAQHQQQFAAYERRERARKAKKIRAIFDHVENEEIAAMLRDCDNDEEEVVYRLTQPGYLHEIRKSVASKYVDETYQKTSTMTDAQKTAYDLLVKKRSETLRKTTNDDAKRQYRMGGRLCLDEAVKQAQKHQEEDPEKAFEGWSEARIRAYQMIDENPNSYYYRFNAPGEVQRRGQWSKDEQKLFYKRLDEVGANGQWGIFSMAIPGRVGYQCSNFYRLLVETKQIHDPNYVLDERGKAHYLFDKKTADGGVKKTFRSHNKHSSTRSNNNSNGATAASSSSSSSNAKSTAITAASSSNSNANNANGGGGGRKKKKQQSAAPATPKRTTLGLRRRRGKDRRWGASDSPESSDDDYIGYDDDRSGSYTMRLDDDASGRRRSKRQRRPTTAAIEAGLVDNASPTANSKWKGKGVAKDSDGKENDATGWGNTANMAHATNPLPGFIDPITLEEVVKPAISKYGHVMGYESWVRCLTSWEGQRNICPLTKKPLSKRDLVVLDFDNIEEYRSRIVNM</sequence>
<dbReference type="Proteomes" id="UP000027586">
    <property type="component" value="Unassembled WGS sequence"/>
</dbReference>
<name>A0A068RTR8_9FUNG</name>
<dbReference type="STRING" id="1263082.A0A068RTR8"/>
<dbReference type="SUPFAM" id="SSF46689">
    <property type="entry name" value="Homeodomain-like"/>
    <property type="match status" value="1"/>
</dbReference>
<dbReference type="OrthoDB" id="6781668at2759"/>
<gene>
    <name evidence="3" type="ORF">LCOR_04497.1</name>
</gene>
<evidence type="ECO:0000313" key="4">
    <source>
        <dbReference type="Proteomes" id="UP000027586"/>
    </source>
</evidence>
<dbReference type="PROSITE" id="PS50090">
    <property type="entry name" value="MYB_LIKE"/>
    <property type="match status" value="1"/>
</dbReference>
<dbReference type="InterPro" id="IPR001005">
    <property type="entry name" value="SANT/Myb"/>
</dbReference>
<dbReference type="EMBL" id="CBTN010000016">
    <property type="protein sequence ID" value="CDH53095.1"/>
    <property type="molecule type" value="Genomic_DNA"/>
</dbReference>
<dbReference type="SUPFAM" id="SSF57850">
    <property type="entry name" value="RING/U-box"/>
    <property type="match status" value="1"/>
</dbReference>
<dbReference type="Gene3D" id="3.30.40.10">
    <property type="entry name" value="Zinc/RING finger domain, C3HC4 (zinc finger)"/>
    <property type="match status" value="1"/>
</dbReference>
<feature type="domain" description="Myb-like" evidence="2">
    <location>
        <begin position="308"/>
        <end position="360"/>
    </location>
</feature>
<feature type="region of interest" description="Disordered" evidence="1">
    <location>
        <begin position="391"/>
        <end position="569"/>
    </location>
</feature>
<feature type="compositionally biased region" description="Low complexity" evidence="1">
    <location>
        <begin position="456"/>
        <end position="469"/>
    </location>
</feature>
<feature type="region of interest" description="Disordered" evidence="1">
    <location>
        <begin position="1"/>
        <end position="29"/>
    </location>
</feature>
<feature type="compositionally biased region" description="Acidic residues" evidence="1">
    <location>
        <begin position="487"/>
        <end position="496"/>
    </location>
</feature>
<evidence type="ECO:0000256" key="1">
    <source>
        <dbReference type="SAM" id="MobiDB-lite"/>
    </source>
</evidence>
<feature type="compositionally biased region" description="Basic and acidic residues" evidence="1">
    <location>
        <begin position="85"/>
        <end position="94"/>
    </location>
</feature>
<accession>A0A068RTR8</accession>
<protein>
    <submittedName>
        <fullName evidence="3">Ubox domain containing protein</fullName>
    </submittedName>
</protein>
<comment type="caution">
    <text evidence="3">The sequence shown here is derived from an EMBL/GenBank/DDBJ whole genome shotgun (WGS) entry which is preliminary data.</text>
</comment>
<feature type="compositionally biased region" description="Low complexity" evidence="1">
    <location>
        <begin position="404"/>
        <end position="443"/>
    </location>
</feature>
<feature type="compositionally biased region" description="Basic residues" evidence="1">
    <location>
        <begin position="393"/>
        <end position="403"/>
    </location>
</feature>
<dbReference type="InterPro" id="IPR009057">
    <property type="entry name" value="Homeodomain-like_sf"/>
</dbReference>
<reference evidence="3" key="1">
    <citation type="submission" date="2013-08" db="EMBL/GenBank/DDBJ databases">
        <title>Gene expansion shapes genome architecture in the human pathogen Lichtheimia corymbifera: an evolutionary genomics analysis in the ancient terrestrial Mucorales (Mucoromycotina).</title>
        <authorList>
            <person name="Schwartze V.U."/>
            <person name="Winter S."/>
            <person name="Shelest E."/>
            <person name="Marcet-Houben M."/>
            <person name="Horn F."/>
            <person name="Wehner S."/>
            <person name="Hoffmann K."/>
            <person name="Riege K."/>
            <person name="Sammeth M."/>
            <person name="Nowrousian M."/>
            <person name="Valiante V."/>
            <person name="Linde J."/>
            <person name="Jacobsen I.D."/>
            <person name="Marz M."/>
            <person name="Brakhage A.A."/>
            <person name="Gabaldon T."/>
            <person name="Bocker S."/>
            <person name="Voigt K."/>
        </authorList>
    </citation>
    <scope>NUCLEOTIDE SEQUENCE [LARGE SCALE GENOMIC DNA]</scope>
    <source>
        <strain evidence="3">FSU 9682</strain>
    </source>
</reference>
<feature type="compositionally biased region" description="Basic and acidic residues" evidence="1">
    <location>
        <begin position="497"/>
        <end position="514"/>
    </location>
</feature>